<dbReference type="Pfam" id="PF01520">
    <property type="entry name" value="Amidase_3"/>
    <property type="match status" value="1"/>
</dbReference>
<dbReference type="PANTHER" id="PTHR30404:SF0">
    <property type="entry name" value="N-ACETYLMURAMOYL-L-ALANINE AMIDASE AMIC"/>
    <property type="match status" value="1"/>
</dbReference>
<sequence length="289" mass="32347">MKNKALERLICGLSLSLVSLTLFSFTNPRDTVVAPAFKLKTVVVDAGHGRMTNGNWRGASGDYSQESKVTLAVALKLQAAIQKELPSINVVMTRTTDADVLWQKRADIANQNKGQLFISLHCNSLPDRVIRGKKGKKIHVPDRSGKGVLLLVYIYRRVGEQEAAIRENEFEDKNYKDDAEMNPTDPASIILLNAFKDKYRKQSLRFANLVNDEFVNTDGRRSEGVREQSVLVLARSGMPSVLVEMGYINNPDDEKYMNSEDGQNEIVATLIRAIKSYKREVEQTDPTGN</sequence>
<dbReference type="CDD" id="cd02696">
    <property type="entry name" value="MurNAc-LAA"/>
    <property type="match status" value="1"/>
</dbReference>
<feature type="signal peptide" evidence="4">
    <location>
        <begin position="1"/>
        <end position="24"/>
    </location>
</feature>
<evidence type="ECO:0000256" key="2">
    <source>
        <dbReference type="ARBA" id="ARBA00011901"/>
    </source>
</evidence>
<dbReference type="RefSeq" id="WP_173414656.1">
    <property type="nucleotide sequence ID" value="NZ_CP054139.1"/>
</dbReference>
<accession>A0A7D4Q0Q7</accession>
<feature type="chain" id="PRO_5029011145" description="N-acetylmuramoyl-L-alanine amidase" evidence="4">
    <location>
        <begin position="25"/>
        <end position="289"/>
    </location>
</feature>
<dbReference type="KEGG" id="mmab:HQ865_09425"/>
<dbReference type="AlphaFoldDB" id="A0A7D4Q0Q7"/>
<keyword evidence="7" id="KW-1185">Reference proteome</keyword>
<keyword evidence="4" id="KW-0732">Signal</keyword>
<keyword evidence="3" id="KW-0378">Hydrolase</keyword>
<reference evidence="6 7" key="1">
    <citation type="submission" date="2020-05" db="EMBL/GenBank/DDBJ databases">
        <title>Mucilaginibacter mali sp. nov.</title>
        <authorList>
            <person name="Kim H.S."/>
            <person name="Lee K.C."/>
            <person name="Suh M.K."/>
            <person name="Kim J.-S."/>
            <person name="Han K.-I."/>
            <person name="Eom M.K."/>
            <person name="Shin Y.K."/>
            <person name="Lee J.-S."/>
        </authorList>
    </citation>
    <scope>NUCLEOTIDE SEQUENCE [LARGE SCALE GENOMIC DNA]</scope>
    <source>
        <strain evidence="6 7">G2-14</strain>
    </source>
</reference>
<evidence type="ECO:0000313" key="6">
    <source>
        <dbReference type="EMBL" id="QKJ29966.1"/>
    </source>
</evidence>
<feature type="domain" description="MurNAc-LAA" evidence="5">
    <location>
        <begin position="106"/>
        <end position="275"/>
    </location>
</feature>
<evidence type="ECO:0000259" key="5">
    <source>
        <dbReference type="SMART" id="SM00646"/>
    </source>
</evidence>
<dbReference type="GO" id="GO:0009253">
    <property type="term" value="P:peptidoglycan catabolic process"/>
    <property type="evidence" value="ECO:0007669"/>
    <property type="project" value="InterPro"/>
</dbReference>
<comment type="catalytic activity">
    <reaction evidence="1">
        <text>Hydrolyzes the link between N-acetylmuramoyl residues and L-amino acid residues in certain cell-wall glycopeptides.</text>
        <dbReference type="EC" id="3.5.1.28"/>
    </reaction>
</comment>
<evidence type="ECO:0000256" key="1">
    <source>
        <dbReference type="ARBA" id="ARBA00001561"/>
    </source>
</evidence>
<proteinExistence type="predicted"/>
<dbReference type="PANTHER" id="PTHR30404">
    <property type="entry name" value="N-ACETYLMURAMOYL-L-ALANINE AMIDASE"/>
    <property type="match status" value="1"/>
</dbReference>
<organism evidence="6 7">
    <name type="scientific">Mucilaginibacter mali</name>
    <dbReference type="NCBI Taxonomy" id="2740462"/>
    <lineage>
        <taxon>Bacteria</taxon>
        <taxon>Pseudomonadati</taxon>
        <taxon>Bacteroidota</taxon>
        <taxon>Sphingobacteriia</taxon>
        <taxon>Sphingobacteriales</taxon>
        <taxon>Sphingobacteriaceae</taxon>
        <taxon>Mucilaginibacter</taxon>
    </lineage>
</organism>
<evidence type="ECO:0000256" key="4">
    <source>
        <dbReference type="SAM" id="SignalP"/>
    </source>
</evidence>
<dbReference type="EMBL" id="CP054139">
    <property type="protein sequence ID" value="QKJ29966.1"/>
    <property type="molecule type" value="Genomic_DNA"/>
</dbReference>
<dbReference type="Proteomes" id="UP000505355">
    <property type="component" value="Chromosome"/>
</dbReference>
<dbReference type="InterPro" id="IPR002508">
    <property type="entry name" value="MurNAc-LAA_cat"/>
</dbReference>
<dbReference type="GO" id="GO:0030288">
    <property type="term" value="C:outer membrane-bounded periplasmic space"/>
    <property type="evidence" value="ECO:0007669"/>
    <property type="project" value="TreeGrafter"/>
</dbReference>
<dbReference type="Gene3D" id="3.40.630.40">
    <property type="entry name" value="Zn-dependent exopeptidases"/>
    <property type="match status" value="1"/>
</dbReference>
<dbReference type="GO" id="GO:0008745">
    <property type="term" value="F:N-acetylmuramoyl-L-alanine amidase activity"/>
    <property type="evidence" value="ECO:0007669"/>
    <property type="project" value="UniProtKB-EC"/>
</dbReference>
<evidence type="ECO:0000313" key="7">
    <source>
        <dbReference type="Proteomes" id="UP000505355"/>
    </source>
</evidence>
<dbReference type="SMART" id="SM00646">
    <property type="entry name" value="Ami_3"/>
    <property type="match status" value="1"/>
</dbReference>
<protein>
    <recommendedName>
        <fullName evidence="2">N-acetylmuramoyl-L-alanine amidase</fullName>
        <ecNumber evidence="2">3.5.1.28</ecNumber>
    </recommendedName>
</protein>
<dbReference type="EC" id="3.5.1.28" evidence="2"/>
<name>A0A7D4Q0Q7_9SPHI</name>
<dbReference type="SUPFAM" id="SSF53187">
    <property type="entry name" value="Zn-dependent exopeptidases"/>
    <property type="match status" value="1"/>
</dbReference>
<gene>
    <name evidence="6" type="ORF">HQ865_09425</name>
</gene>
<dbReference type="InterPro" id="IPR050695">
    <property type="entry name" value="N-acetylmuramoyl_amidase_3"/>
</dbReference>
<evidence type="ECO:0000256" key="3">
    <source>
        <dbReference type="ARBA" id="ARBA00022801"/>
    </source>
</evidence>